<name>A0AAJ3TZ54_ECOLX</name>
<evidence type="ECO:0000256" key="1">
    <source>
        <dbReference type="ARBA" id="ARBA00008136"/>
    </source>
</evidence>
<evidence type="ECO:0000256" key="7">
    <source>
        <dbReference type="ARBA" id="ARBA00023239"/>
    </source>
</evidence>
<dbReference type="Pfam" id="PF02586">
    <property type="entry name" value="SRAP"/>
    <property type="match status" value="1"/>
</dbReference>
<proteinExistence type="inferred from homology"/>
<dbReference type="PANTHER" id="PTHR13604:SF0">
    <property type="entry name" value="ABASIC SITE PROCESSING PROTEIN HMCES"/>
    <property type="match status" value="1"/>
</dbReference>
<dbReference type="AlphaFoldDB" id="A0AAJ3TZ54"/>
<dbReference type="EMBL" id="ADJX01000008">
    <property type="protein sequence ID" value="OSL46388.1"/>
    <property type="molecule type" value="Genomic_DNA"/>
</dbReference>
<dbReference type="EC" id="3.4.-.-" evidence="8"/>
<keyword evidence="7" id="KW-0456">Lyase</keyword>
<dbReference type="GO" id="GO:0008233">
    <property type="term" value="F:peptidase activity"/>
    <property type="evidence" value="ECO:0007669"/>
    <property type="project" value="UniProtKB-KW"/>
</dbReference>
<keyword evidence="3" id="KW-0227">DNA damage</keyword>
<reference evidence="9 10" key="1">
    <citation type="submission" date="2010-04" db="EMBL/GenBank/DDBJ databases">
        <title>The Genome Sequence of Escherichia coli H605.</title>
        <authorList>
            <consortium name="The Broad Institute Genome Sequencing Platform"/>
            <consortium name="The Broad Institute Genome Sequencing Center for Infectious Disease"/>
            <person name="Feldgarden M."/>
            <person name="Gordon D.M."/>
            <person name="Johnson J.R."/>
            <person name="Johnston B.D."/>
            <person name="Young S."/>
            <person name="Zeng Q."/>
            <person name="Koehrsen M."/>
            <person name="Alvarado L."/>
            <person name="Berlin A.M."/>
            <person name="Borenstein D."/>
            <person name="Chapman S.B."/>
            <person name="Chen Z."/>
            <person name="Engels R."/>
            <person name="Freedman E."/>
            <person name="Gellesch M."/>
            <person name="Goldberg J."/>
            <person name="Griggs A."/>
            <person name="Gujja S."/>
            <person name="Heilman E.R."/>
            <person name="Heiman D.I."/>
            <person name="Hepburn T.A."/>
            <person name="Howarth C."/>
            <person name="Jen D."/>
            <person name="Larson L."/>
            <person name="Mehta T."/>
            <person name="Park D."/>
            <person name="Pearson M."/>
            <person name="Richards J."/>
            <person name="Roberts A."/>
            <person name="Saif S."/>
            <person name="Shea T.D."/>
            <person name="Shenoy N."/>
            <person name="Sisk P."/>
            <person name="Stolte C."/>
            <person name="Sykes S.N."/>
            <person name="Walk T."/>
            <person name="White J."/>
            <person name="Yandava C."/>
            <person name="Haas B."/>
            <person name="Henn M.R."/>
            <person name="Nusbaum C."/>
            <person name="Birren B."/>
        </authorList>
    </citation>
    <scope>NUCLEOTIDE SEQUENCE [LARGE SCALE GENOMIC DNA]</scope>
    <source>
        <strain evidence="9 10">H605</strain>
    </source>
</reference>
<evidence type="ECO:0000256" key="8">
    <source>
        <dbReference type="RuleBase" id="RU364100"/>
    </source>
</evidence>
<dbReference type="NCBIfam" id="NF007413">
    <property type="entry name" value="PRK09951.1"/>
    <property type="match status" value="1"/>
</dbReference>
<evidence type="ECO:0000313" key="9">
    <source>
        <dbReference type="EMBL" id="OSL46388.1"/>
    </source>
</evidence>
<evidence type="ECO:0000256" key="4">
    <source>
        <dbReference type="ARBA" id="ARBA00022801"/>
    </source>
</evidence>
<dbReference type="Gene3D" id="3.90.1680.10">
    <property type="entry name" value="SOS response associated peptidase-like"/>
    <property type="match status" value="1"/>
</dbReference>
<accession>A0AAJ3TZ54</accession>
<dbReference type="Proteomes" id="UP000243401">
    <property type="component" value="Unassembled WGS sequence"/>
</dbReference>
<organism evidence="9 10">
    <name type="scientific">Escherichia coli H605</name>
    <dbReference type="NCBI Taxonomy" id="656410"/>
    <lineage>
        <taxon>Bacteria</taxon>
        <taxon>Pseudomonadati</taxon>
        <taxon>Pseudomonadota</taxon>
        <taxon>Gammaproteobacteria</taxon>
        <taxon>Enterobacterales</taxon>
        <taxon>Enterobacteriaceae</taxon>
        <taxon>Escherichia</taxon>
    </lineage>
</organism>
<evidence type="ECO:0000256" key="5">
    <source>
        <dbReference type="ARBA" id="ARBA00023124"/>
    </source>
</evidence>
<dbReference type="InterPro" id="IPR036590">
    <property type="entry name" value="SRAP-like"/>
</dbReference>
<keyword evidence="5" id="KW-0190">Covalent protein-DNA linkage</keyword>
<protein>
    <recommendedName>
        <fullName evidence="8">Abasic site processing protein</fullName>
        <ecNumber evidence="8">3.4.-.-</ecNumber>
    </recommendedName>
</protein>
<dbReference type="GO" id="GO:0106300">
    <property type="term" value="P:protein-DNA covalent cross-linking repair"/>
    <property type="evidence" value="ECO:0007669"/>
    <property type="project" value="InterPro"/>
</dbReference>
<dbReference type="GO" id="GO:0016829">
    <property type="term" value="F:lyase activity"/>
    <property type="evidence" value="ECO:0007669"/>
    <property type="project" value="UniProtKB-KW"/>
</dbReference>
<keyword evidence="2 8" id="KW-0645">Protease</keyword>
<comment type="caution">
    <text evidence="9">The sequence shown here is derived from an EMBL/GenBank/DDBJ whole genome shotgun (WGS) entry which is preliminary data.</text>
</comment>
<dbReference type="InterPro" id="IPR003738">
    <property type="entry name" value="SRAP"/>
</dbReference>
<evidence type="ECO:0000256" key="6">
    <source>
        <dbReference type="ARBA" id="ARBA00023125"/>
    </source>
</evidence>
<sequence length="247" mass="28227">MRAFLCLYPILSVWLLEVSMCGRFAQSMTREDYLALLSEESERDIPYEPEPIDRFNVAPGTKVLLLSERDERLHLDPVFWGYAPEWWNKPPLINARVETAATSRMFKPLWRHGRAICFADGWFEWKKDGDIKQPYFIHRKDGQPIFMAAIGRSPFTRGDEAEGFLIVTAAADKDLVDIHDRRPIVLSPEAAREWMRQDIGSKETTKIATDGSVSGDHFTWHPVSRAVGNVKNQGSALIARLPDTKQI</sequence>
<gene>
    <name evidence="9" type="ORF">EATG_01474</name>
</gene>
<dbReference type="GO" id="GO:0003697">
    <property type="term" value="F:single-stranded DNA binding"/>
    <property type="evidence" value="ECO:0007669"/>
    <property type="project" value="InterPro"/>
</dbReference>
<evidence type="ECO:0000256" key="2">
    <source>
        <dbReference type="ARBA" id="ARBA00022670"/>
    </source>
</evidence>
<comment type="similarity">
    <text evidence="1 8">Belongs to the SOS response-associated peptidase family.</text>
</comment>
<evidence type="ECO:0000313" key="10">
    <source>
        <dbReference type="Proteomes" id="UP000243401"/>
    </source>
</evidence>
<evidence type="ECO:0000256" key="3">
    <source>
        <dbReference type="ARBA" id="ARBA00022763"/>
    </source>
</evidence>
<dbReference type="GO" id="GO:0006508">
    <property type="term" value="P:proteolysis"/>
    <property type="evidence" value="ECO:0007669"/>
    <property type="project" value="UniProtKB-KW"/>
</dbReference>
<dbReference type="PANTHER" id="PTHR13604">
    <property type="entry name" value="DC12-RELATED"/>
    <property type="match status" value="1"/>
</dbReference>
<dbReference type="SUPFAM" id="SSF143081">
    <property type="entry name" value="BB1717-like"/>
    <property type="match status" value="1"/>
</dbReference>
<keyword evidence="6" id="KW-0238">DNA-binding</keyword>
<keyword evidence="4 8" id="KW-0378">Hydrolase</keyword>